<evidence type="ECO:0000313" key="3">
    <source>
        <dbReference type="Proteomes" id="UP000285138"/>
    </source>
</evidence>
<evidence type="ECO:0000256" key="1">
    <source>
        <dbReference type="SAM" id="Phobius"/>
    </source>
</evidence>
<keyword evidence="1" id="KW-0812">Transmembrane</keyword>
<proteinExistence type="predicted"/>
<dbReference type="EMBL" id="QZAA01000241">
    <property type="protein sequence ID" value="RQD73685.1"/>
    <property type="molecule type" value="Genomic_DNA"/>
</dbReference>
<gene>
    <name evidence="2" type="ORF">D5R97_09020</name>
</gene>
<comment type="caution">
    <text evidence="2">The sequence shown here is derived from an EMBL/GenBank/DDBJ whole genome shotgun (WGS) entry which is preliminary data.</text>
</comment>
<evidence type="ECO:0008006" key="4">
    <source>
        <dbReference type="Google" id="ProtNLM"/>
    </source>
</evidence>
<dbReference type="AlphaFoldDB" id="A0A424YAL6"/>
<accession>A0A424YAL6</accession>
<sequence length="495" mass="57015">MKETIVYPGQDELLENEGEILLKKIPEFNEKVITVLSLYRLVSLLLTSTFYLFESIGPPQLIFKLGVVLLLSLAAFLSLNFYRRNTSNFRALAMLSLGETIGIAMVMAFTGGFESPFVWYALNPLIIASIHLPFFYTWFYLGLLMLLAVLEQMFIYGISFFQLVIIQYLDLIFILLLVTLTVQIFSRLYLIMIEQSHRFRLQQEELFSAYQTLSENHQMIKVLTDFQRDIVSYKKEEDIFSRLPHACETLIPFSQTAVFCLEEPVPPSSLTPKHKFKIISDHYHKGNNYFNNDNLETIKDRWQEFSPQKPMITDKERKWMAMPVWGEGDRLVAVLVGWVRQGTKLQNLPGGISLFIYFTEQVIHGLYNLKQMEHTLQHLSSLYEAVETISSRSDIKEIIDLFAAYAKAMTGCDKVVFWIEEIHIAEGDGKGEKKSIYTVKGKQSVFPEKTWREDLLRTWSDIRESLQPSVQLIEGESGAAAGQLICVPVKSRSRC</sequence>
<feature type="transmembrane region" description="Helical" evidence="1">
    <location>
        <begin position="171"/>
        <end position="190"/>
    </location>
</feature>
<reference evidence="2 3" key="1">
    <citation type="submission" date="2018-08" db="EMBL/GenBank/DDBJ databases">
        <title>The metabolism and importance of syntrophic acetate oxidation coupled to methane or sulfide production in haloalkaline environments.</title>
        <authorList>
            <person name="Timmers P.H.A."/>
            <person name="Vavourakis C.D."/>
            <person name="Sorokin D.Y."/>
            <person name="Sinninghe Damste J.S."/>
            <person name="Muyzer G."/>
            <person name="Stams A.J.M."/>
            <person name="Plugge C.M."/>
        </authorList>
    </citation>
    <scope>NUCLEOTIDE SEQUENCE [LARGE SCALE GENOMIC DNA]</scope>
    <source>
        <strain evidence="2">MSAO_Bac1</strain>
    </source>
</reference>
<dbReference type="Proteomes" id="UP000285138">
    <property type="component" value="Unassembled WGS sequence"/>
</dbReference>
<feature type="transmembrane region" description="Helical" evidence="1">
    <location>
        <begin position="32"/>
        <end position="53"/>
    </location>
</feature>
<keyword evidence="1" id="KW-1133">Transmembrane helix</keyword>
<protein>
    <recommendedName>
        <fullName evidence="4">GAF domain-containing protein</fullName>
    </recommendedName>
</protein>
<feature type="transmembrane region" description="Helical" evidence="1">
    <location>
        <begin position="91"/>
        <end position="111"/>
    </location>
</feature>
<name>A0A424YAL6_9FIRM</name>
<feature type="transmembrane region" description="Helical" evidence="1">
    <location>
        <begin position="59"/>
        <end position="79"/>
    </location>
</feature>
<evidence type="ECO:0000313" key="2">
    <source>
        <dbReference type="EMBL" id="RQD73685.1"/>
    </source>
</evidence>
<keyword evidence="1" id="KW-0472">Membrane</keyword>
<feature type="non-terminal residue" evidence="2">
    <location>
        <position position="495"/>
    </location>
</feature>
<feature type="transmembrane region" description="Helical" evidence="1">
    <location>
        <begin position="117"/>
        <end position="136"/>
    </location>
</feature>
<organism evidence="2 3">
    <name type="scientific">Candidatus Syntrophonatronum acetioxidans</name>
    <dbReference type="NCBI Taxonomy" id="1795816"/>
    <lineage>
        <taxon>Bacteria</taxon>
        <taxon>Bacillati</taxon>
        <taxon>Bacillota</taxon>
        <taxon>Clostridia</taxon>
        <taxon>Eubacteriales</taxon>
        <taxon>Syntrophomonadaceae</taxon>
        <taxon>Candidatus Syntrophonatronum</taxon>
    </lineage>
</organism>